<evidence type="ECO:0000256" key="7">
    <source>
        <dbReference type="ARBA" id="ARBA00047899"/>
    </source>
</evidence>
<feature type="domain" description="Protein kinase" evidence="9">
    <location>
        <begin position="1"/>
        <end position="262"/>
    </location>
</feature>
<keyword evidence="2" id="KW-0723">Serine/threonine-protein kinase</keyword>
<evidence type="ECO:0000256" key="3">
    <source>
        <dbReference type="ARBA" id="ARBA00022679"/>
    </source>
</evidence>
<gene>
    <name evidence="10" type="ORF">MKZ38_005722</name>
</gene>
<dbReference type="GO" id="GO:0005737">
    <property type="term" value="C:cytoplasm"/>
    <property type="evidence" value="ECO:0007669"/>
    <property type="project" value="TreeGrafter"/>
</dbReference>
<dbReference type="InterPro" id="IPR011009">
    <property type="entry name" value="Kinase-like_dom_sf"/>
</dbReference>
<comment type="catalytic activity">
    <reaction evidence="8">
        <text>L-seryl-[protein] + ATP = O-phospho-L-seryl-[protein] + ADP + H(+)</text>
        <dbReference type="Rhea" id="RHEA:17989"/>
        <dbReference type="Rhea" id="RHEA-COMP:9863"/>
        <dbReference type="Rhea" id="RHEA-COMP:11604"/>
        <dbReference type="ChEBI" id="CHEBI:15378"/>
        <dbReference type="ChEBI" id="CHEBI:29999"/>
        <dbReference type="ChEBI" id="CHEBI:30616"/>
        <dbReference type="ChEBI" id="CHEBI:83421"/>
        <dbReference type="ChEBI" id="CHEBI:456216"/>
        <dbReference type="EC" id="2.7.11.1"/>
    </reaction>
</comment>
<organism evidence="10 11">
    <name type="scientific">Zalerion maritima</name>
    <dbReference type="NCBI Taxonomy" id="339359"/>
    <lineage>
        <taxon>Eukaryota</taxon>
        <taxon>Fungi</taxon>
        <taxon>Dikarya</taxon>
        <taxon>Ascomycota</taxon>
        <taxon>Pezizomycotina</taxon>
        <taxon>Sordariomycetes</taxon>
        <taxon>Lulworthiomycetidae</taxon>
        <taxon>Lulworthiales</taxon>
        <taxon>Lulworthiaceae</taxon>
        <taxon>Zalerion</taxon>
    </lineage>
</organism>
<evidence type="ECO:0000313" key="11">
    <source>
        <dbReference type="Proteomes" id="UP001201980"/>
    </source>
</evidence>
<dbReference type="Pfam" id="PF00069">
    <property type="entry name" value="Pkinase"/>
    <property type="match status" value="1"/>
</dbReference>
<dbReference type="Proteomes" id="UP001201980">
    <property type="component" value="Unassembled WGS sequence"/>
</dbReference>
<keyword evidence="5 10" id="KW-0418">Kinase</keyword>
<dbReference type="GO" id="GO:0005524">
    <property type="term" value="F:ATP binding"/>
    <property type="evidence" value="ECO:0007669"/>
    <property type="project" value="UniProtKB-KW"/>
</dbReference>
<dbReference type="PANTHER" id="PTHR24361:SF433">
    <property type="entry name" value="PROTEIN KINASE DOMAIN-CONTAINING PROTEIN"/>
    <property type="match status" value="1"/>
</dbReference>
<evidence type="ECO:0000259" key="9">
    <source>
        <dbReference type="PROSITE" id="PS50011"/>
    </source>
</evidence>
<dbReference type="PANTHER" id="PTHR24361">
    <property type="entry name" value="MITOGEN-ACTIVATED KINASE KINASE KINASE"/>
    <property type="match status" value="1"/>
</dbReference>
<dbReference type="EC" id="2.7.11.1" evidence="1"/>
<dbReference type="SUPFAM" id="SSF56112">
    <property type="entry name" value="Protein kinase-like (PK-like)"/>
    <property type="match status" value="1"/>
</dbReference>
<evidence type="ECO:0000313" key="10">
    <source>
        <dbReference type="EMBL" id="KAJ2896228.1"/>
    </source>
</evidence>
<dbReference type="InterPro" id="IPR000719">
    <property type="entry name" value="Prot_kinase_dom"/>
</dbReference>
<dbReference type="AlphaFoldDB" id="A0AAD5RKB0"/>
<evidence type="ECO:0000256" key="5">
    <source>
        <dbReference type="ARBA" id="ARBA00022777"/>
    </source>
</evidence>
<accession>A0AAD5RKB0</accession>
<comment type="caution">
    <text evidence="10">The sequence shown here is derived from an EMBL/GenBank/DDBJ whole genome shotgun (WGS) entry which is preliminary data.</text>
</comment>
<proteinExistence type="predicted"/>
<dbReference type="EMBL" id="JAKWBI020000344">
    <property type="protein sequence ID" value="KAJ2896228.1"/>
    <property type="molecule type" value="Genomic_DNA"/>
</dbReference>
<reference evidence="10" key="1">
    <citation type="submission" date="2022-07" db="EMBL/GenBank/DDBJ databases">
        <title>Draft genome sequence of Zalerion maritima ATCC 34329, a (micro)plastics degrading marine fungus.</title>
        <authorList>
            <person name="Paco A."/>
            <person name="Goncalves M.F.M."/>
            <person name="Rocha-Santos T.A.P."/>
            <person name="Alves A."/>
        </authorList>
    </citation>
    <scope>NUCLEOTIDE SEQUENCE</scope>
    <source>
        <strain evidence="10">ATCC 34329</strain>
    </source>
</reference>
<name>A0AAD5RKB0_9PEZI</name>
<keyword evidence="6" id="KW-0067">ATP-binding</keyword>
<protein>
    <recommendedName>
        <fullName evidence="1">non-specific serine/threonine protein kinase</fullName>
        <ecNumber evidence="1">2.7.11.1</ecNumber>
    </recommendedName>
</protein>
<dbReference type="GO" id="GO:0004674">
    <property type="term" value="F:protein serine/threonine kinase activity"/>
    <property type="evidence" value="ECO:0007669"/>
    <property type="project" value="UniProtKB-KW"/>
</dbReference>
<evidence type="ECO:0000256" key="1">
    <source>
        <dbReference type="ARBA" id="ARBA00012513"/>
    </source>
</evidence>
<evidence type="ECO:0000256" key="4">
    <source>
        <dbReference type="ARBA" id="ARBA00022741"/>
    </source>
</evidence>
<keyword evidence="11" id="KW-1185">Reference proteome</keyword>
<keyword evidence="4" id="KW-0547">Nucleotide-binding</keyword>
<keyword evidence="3" id="KW-0808">Transferase</keyword>
<dbReference type="PROSITE" id="PS50011">
    <property type="entry name" value="PROTEIN_KINASE_DOM"/>
    <property type="match status" value="1"/>
</dbReference>
<evidence type="ECO:0000256" key="6">
    <source>
        <dbReference type="ARBA" id="ARBA00022840"/>
    </source>
</evidence>
<evidence type="ECO:0000256" key="8">
    <source>
        <dbReference type="ARBA" id="ARBA00048679"/>
    </source>
</evidence>
<dbReference type="CDD" id="cd00180">
    <property type="entry name" value="PKc"/>
    <property type="match status" value="1"/>
</dbReference>
<evidence type="ECO:0000256" key="2">
    <source>
        <dbReference type="ARBA" id="ARBA00022527"/>
    </source>
</evidence>
<comment type="catalytic activity">
    <reaction evidence="7">
        <text>L-threonyl-[protein] + ATP = O-phospho-L-threonyl-[protein] + ADP + H(+)</text>
        <dbReference type="Rhea" id="RHEA:46608"/>
        <dbReference type="Rhea" id="RHEA-COMP:11060"/>
        <dbReference type="Rhea" id="RHEA-COMP:11605"/>
        <dbReference type="ChEBI" id="CHEBI:15378"/>
        <dbReference type="ChEBI" id="CHEBI:30013"/>
        <dbReference type="ChEBI" id="CHEBI:30616"/>
        <dbReference type="ChEBI" id="CHEBI:61977"/>
        <dbReference type="ChEBI" id="CHEBI:456216"/>
        <dbReference type="EC" id="2.7.11.1"/>
    </reaction>
</comment>
<dbReference type="InterPro" id="IPR053235">
    <property type="entry name" value="Ser_Thr_kinase"/>
</dbReference>
<dbReference type="Gene3D" id="1.10.510.10">
    <property type="entry name" value="Transferase(Phosphotransferase) domain 1"/>
    <property type="match status" value="1"/>
</dbReference>
<sequence length="262" mass="29062">MEVVGAGASSIVCLVTPGRVAKLYRLDCQPFGHYEHEQRVYNVLGSHPRILRYLGIWQGKTQEHSLFEYHPRGTLRQVLSSSRDSSSIPADKWAQQFLEGLAYLHSRDVIHGDLSTNNALVTDDDDIVLMDFAGSSLTGQRPSTPSIYGSRNLRPTQNLFICTIMDDLFAFGSVLYELYTRVPPYKEKTDEEVEKLYSQGIFPDVSAIPVGSIVLKCWLGGYEKVAAVLSDLRAAETAVPIGEETKGAFDVCSRSISNLHDS</sequence>